<organism evidence="7 8">
    <name type="scientific">Acidihalobacter prosperus</name>
    <dbReference type="NCBI Taxonomy" id="160660"/>
    <lineage>
        <taxon>Bacteria</taxon>
        <taxon>Pseudomonadati</taxon>
        <taxon>Pseudomonadota</taxon>
        <taxon>Gammaproteobacteria</taxon>
        <taxon>Chromatiales</taxon>
        <taxon>Ectothiorhodospiraceae</taxon>
        <taxon>Acidihalobacter</taxon>
    </lineage>
</organism>
<dbReference type="AlphaFoldDB" id="A0A1A6C517"/>
<evidence type="ECO:0000313" key="8">
    <source>
        <dbReference type="Proteomes" id="UP000029273"/>
    </source>
</evidence>
<dbReference type="Pfam" id="PF01019">
    <property type="entry name" value="G_glu_transpept"/>
    <property type="match status" value="1"/>
</dbReference>
<keyword evidence="8" id="KW-1185">Reference proteome</keyword>
<dbReference type="Gene3D" id="3.60.20.40">
    <property type="match status" value="1"/>
</dbReference>
<accession>A0A1A6C517</accession>
<dbReference type="NCBIfam" id="TIGR00066">
    <property type="entry name" value="g_glut_trans"/>
    <property type="match status" value="1"/>
</dbReference>
<feature type="active site" description="Nucleophile" evidence="4">
    <location>
        <position position="355"/>
    </location>
</feature>
<dbReference type="InterPro" id="IPR043137">
    <property type="entry name" value="GGT_ssub_C"/>
</dbReference>
<dbReference type="Gene3D" id="1.10.246.130">
    <property type="match status" value="1"/>
</dbReference>
<evidence type="ECO:0000256" key="4">
    <source>
        <dbReference type="PIRSR" id="PIRSR600101-1"/>
    </source>
</evidence>
<keyword evidence="6" id="KW-0865">Zymogen</keyword>
<keyword evidence="6" id="KW-0378">Hydrolase</keyword>
<protein>
    <recommendedName>
        <fullName evidence="6">Glutathione hydrolase proenzyme</fullName>
        <ecNumber evidence="6">2.3.2.2</ecNumber>
        <ecNumber evidence="6">3.4.19.13</ecNumber>
    </recommendedName>
    <component>
        <recommendedName>
            <fullName evidence="6">Glutathione hydrolase large chain</fullName>
        </recommendedName>
    </component>
    <component>
        <recommendedName>
            <fullName evidence="6">Glutathione hydrolase small chain</fullName>
        </recommendedName>
    </component>
</protein>
<dbReference type="InterPro" id="IPR043138">
    <property type="entry name" value="GGT_lsub"/>
</dbReference>
<dbReference type="UniPathway" id="UPA00204"/>
<dbReference type="PRINTS" id="PR01210">
    <property type="entry name" value="GGTRANSPTASE"/>
</dbReference>
<dbReference type="InterPro" id="IPR029055">
    <property type="entry name" value="Ntn_hydrolases_N"/>
</dbReference>
<keyword evidence="6" id="KW-0317">Glutathione biosynthesis</keyword>
<dbReference type="InterPro" id="IPR052896">
    <property type="entry name" value="GGT-like_enzyme"/>
</dbReference>
<comment type="PTM">
    <text evidence="6">Cleaved by autocatalysis into a large and a small subunit.</text>
</comment>
<evidence type="ECO:0000313" key="7">
    <source>
        <dbReference type="EMBL" id="OBS09653.1"/>
    </source>
</evidence>
<dbReference type="PANTHER" id="PTHR43881:SF5">
    <property type="entry name" value="GAMMA-GLUTAMYLTRANSPEPTIDASE"/>
    <property type="match status" value="1"/>
</dbReference>
<dbReference type="GO" id="GO:0006751">
    <property type="term" value="P:glutathione catabolic process"/>
    <property type="evidence" value="ECO:0007669"/>
    <property type="project" value="UniProtKB-UniRule"/>
</dbReference>
<comment type="catalytic activity">
    <reaction evidence="2 6">
        <text>glutathione + H2O = L-cysteinylglycine + L-glutamate</text>
        <dbReference type="Rhea" id="RHEA:28807"/>
        <dbReference type="ChEBI" id="CHEBI:15377"/>
        <dbReference type="ChEBI" id="CHEBI:29985"/>
        <dbReference type="ChEBI" id="CHEBI:57925"/>
        <dbReference type="ChEBI" id="CHEBI:61694"/>
        <dbReference type="EC" id="3.4.19.13"/>
    </reaction>
</comment>
<comment type="catalytic activity">
    <reaction evidence="3 6">
        <text>an N-terminal (5-L-glutamyl)-[peptide] + an alpha-amino acid = 5-L-glutamyl amino acid + an N-terminal L-alpha-aminoacyl-[peptide]</text>
        <dbReference type="Rhea" id="RHEA:23904"/>
        <dbReference type="Rhea" id="RHEA-COMP:9780"/>
        <dbReference type="Rhea" id="RHEA-COMP:9795"/>
        <dbReference type="ChEBI" id="CHEBI:77644"/>
        <dbReference type="ChEBI" id="CHEBI:78597"/>
        <dbReference type="ChEBI" id="CHEBI:78599"/>
        <dbReference type="ChEBI" id="CHEBI:78608"/>
        <dbReference type="EC" id="2.3.2.2"/>
    </reaction>
</comment>
<dbReference type="Proteomes" id="UP000029273">
    <property type="component" value="Unassembled WGS sequence"/>
</dbReference>
<dbReference type="EC" id="3.4.19.13" evidence="6"/>
<dbReference type="STRING" id="160660.BJI67_02890"/>
<dbReference type="EC" id="2.3.2.2" evidence="6"/>
<comment type="caution">
    <text evidence="7">The sequence shown here is derived from an EMBL/GenBank/DDBJ whole genome shotgun (WGS) entry which is preliminary data.</text>
</comment>
<evidence type="ECO:0000256" key="3">
    <source>
        <dbReference type="ARBA" id="ARBA00047417"/>
    </source>
</evidence>
<dbReference type="RefSeq" id="WP_236717288.1">
    <property type="nucleotide sequence ID" value="NZ_JQSG02000003.1"/>
</dbReference>
<keyword evidence="6" id="KW-0808">Transferase</keyword>
<comment type="similarity">
    <text evidence="6">Belongs to the gamma-glutamyltransferase family.</text>
</comment>
<dbReference type="EMBL" id="JQSG02000003">
    <property type="protein sequence ID" value="OBS09653.1"/>
    <property type="molecule type" value="Genomic_DNA"/>
</dbReference>
<comment type="subunit">
    <text evidence="6">This enzyme consists of two polypeptide chains, which are synthesized in precursor form from a single polypeptide.</text>
</comment>
<dbReference type="GO" id="GO:0103068">
    <property type="term" value="F:leukotriene C4 gamma-glutamyl transferase activity"/>
    <property type="evidence" value="ECO:0007669"/>
    <property type="project" value="UniProtKB-EC"/>
</dbReference>
<dbReference type="SUPFAM" id="SSF56235">
    <property type="entry name" value="N-terminal nucleophile aminohydrolases (Ntn hydrolases)"/>
    <property type="match status" value="1"/>
</dbReference>
<evidence type="ECO:0000256" key="5">
    <source>
        <dbReference type="PIRSR" id="PIRSR600101-2"/>
    </source>
</evidence>
<name>A0A1A6C517_9GAMM</name>
<dbReference type="GO" id="GO:0006750">
    <property type="term" value="P:glutathione biosynthetic process"/>
    <property type="evidence" value="ECO:0007669"/>
    <property type="project" value="UniProtKB-KW"/>
</dbReference>
<comment type="catalytic activity">
    <reaction evidence="1 6">
        <text>an S-substituted glutathione + H2O = an S-substituted L-cysteinylglycine + L-glutamate</text>
        <dbReference type="Rhea" id="RHEA:59468"/>
        <dbReference type="ChEBI" id="CHEBI:15377"/>
        <dbReference type="ChEBI" id="CHEBI:29985"/>
        <dbReference type="ChEBI" id="CHEBI:90779"/>
        <dbReference type="ChEBI" id="CHEBI:143103"/>
        <dbReference type="EC" id="3.4.19.13"/>
    </reaction>
</comment>
<evidence type="ECO:0000256" key="6">
    <source>
        <dbReference type="RuleBase" id="RU368036"/>
    </source>
</evidence>
<sequence length="547" mass="57050">MDATPAGGMNPLYARSSSGVVTTPNALASGVGADILGRGGNAVEAAIAIAAAIAVVYPHMNSLGGDAFWLIADGDGEVRGLAGAGAAGAAYTPQHYADAGLAAMPERGGMAAVTVAGAVGSWAAAYEMSRDTWGGRLAWAEILAPARRYAEEGFPVSRSHAATLAERIDGLRDLPGFAEVFLAHGGVPGEGETMTQPALARTLAELQETGAEGFYRGALARRLVAGLRAAGSLLSEDDLAAYRPEWVEPLRMAYGAGELVNLPPPTQGVASLMLLGLLERAGVASMDPEGDAYVHHAIEATKRAFALRDRYVGDPRFVDVPLAAMLDADALDRLAATIDPQRAAPSPVVPGPGDTVWFGVVDAKGRSVSMIQSIYHEFGCGVVAGETGVVWNNRGCSFSLTPGHANVLAPGKRPFHTLNPALYVENGRVRLVYGTMGGDGQPQTQAAILTRALNFDYAPDAAVAAPRWLFGRTWGETSAGVRLERRFAPEVMVGLQRRGHLDLSWAPRFADIMGHAGMIRIGRRDGGLDLEAGADPRSDGAARAAGV</sequence>
<gene>
    <name evidence="7" type="ORF">Thpro_021981</name>
</gene>
<dbReference type="InterPro" id="IPR000101">
    <property type="entry name" value="GGT_peptidase"/>
</dbReference>
<dbReference type="PANTHER" id="PTHR43881">
    <property type="entry name" value="GAMMA-GLUTAMYLTRANSPEPTIDASE (AFU_ORTHOLOGUE AFUA_4G13580)"/>
    <property type="match status" value="1"/>
</dbReference>
<dbReference type="GO" id="GO:0036374">
    <property type="term" value="F:glutathione hydrolase activity"/>
    <property type="evidence" value="ECO:0007669"/>
    <property type="project" value="UniProtKB-UniRule"/>
</dbReference>
<feature type="binding site" evidence="5">
    <location>
        <position position="438"/>
    </location>
    <ligand>
        <name>L-glutamate</name>
        <dbReference type="ChEBI" id="CHEBI:29985"/>
    </ligand>
</feature>
<evidence type="ECO:0000256" key="1">
    <source>
        <dbReference type="ARBA" id="ARBA00001049"/>
    </source>
</evidence>
<reference evidence="7 8" key="1">
    <citation type="journal article" date="2014" name="Genome Announc.">
        <title>Draft Genome Sequence of the Iron-Oxidizing, Acidophilic, and Halotolerant 'Thiobacillus prosperus' Type Strain DSM 5130.</title>
        <authorList>
            <person name="Ossandon F.J."/>
            <person name="Cardenas J.P."/>
            <person name="Corbett M."/>
            <person name="Quatrini R."/>
            <person name="Holmes D.S."/>
            <person name="Watkin E."/>
        </authorList>
    </citation>
    <scope>NUCLEOTIDE SEQUENCE [LARGE SCALE GENOMIC DNA]</scope>
    <source>
        <strain evidence="7 8">DSM 5130</strain>
    </source>
</reference>
<evidence type="ECO:0000256" key="2">
    <source>
        <dbReference type="ARBA" id="ARBA00001089"/>
    </source>
</evidence>
<comment type="pathway">
    <text evidence="6">Sulfur metabolism; glutathione metabolism.</text>
</comment>
<proteinExistence type="inferred from homology"/>
<keyword evidence="6" id="KW-0012">Acyltransferase</keyword>